<dbReference type="EMBL" id="JBBKZU010000029">
    <property type="protein sequence ID" value="MEJ8816062.1"/>
    <property type="molecule type" value="Genomic_DNA"/>
</dbReference>
<reference evidence="2 3" key="1">
    <citation type="submission" date="2024-03" db="EMBL/GenBank/DDBJ databases">
        <title>Novel species of the genus Variovorax.</title>
        <authorList>
            <person name="Liu Q."/>
            <person name="Xin Y.-H."/>
        </authorList>
    </citation>
    <scope>NUCLEOTIDE SEQUENCE [LARGE SCALE GENOMIC DNA]</scope>
    <source>
        <strain evidence="2 3">KACC 18899</strain>
    </source>
</reference>
<evidence type="ECO:0000256" key="1">
    <source>
        <dbReference type="SAM" id="Phobius"/>
    </source>
</evidence>
<evidence type="ECO:0000313" key="2">
    <source>
        <dbReference type="EMBL" id="MEJ8816062.1"/>
    </source>
</evidence>
<name>A0ABU8VSD4_9BURK</name>
<accession>A0ABU8VSD4</accession>
<feature type="transmembrane region" description="Helical" evidence="1">
    <location>
        <begin position="12"/>
        <end position="34"/>
    </location>
</feature>
<sequence>MGLDGPVADTLVTLTLWTVAASIVAHGLTAQPLMRRYLGLRG</sequence>
<gene>
    <name evidence="2" type="ORF">WKW77_33750</name>
</gene>
<keyword evidence="1" id="KW-0812">Transmembrane</keyword>
<keyword evidence="3" id="KW-1185">Reference proteome</keyword>
<keyword evidence="1" id="KW-1133">Transmembrane helix</keyword>
<proteinExistence type="predicted"/>
<protein>
    <submittedName>
        <fullName evidence="2">Uncharacterized protein</fullName>
    </submittedName>
</protein>
<dbReference type="RefSeq" id="WP_340361257.1">
    <property type="nucleotide sequence ID" value="NZ_JBBKZU010000029.1"/>
</dbReference>
<organism evidence="2 3">
    <name type="scientific">Variovorax ureilyticus</name>
    <dbReference type="NCBI Taxonomy" id="1836198"/>
    <lineage>
        <taxon>Bacteria</taxon>
        <taxon>Pseudomonadati</taxon>
        <taxon>Pseudomonadota</taxon>
        <taxon>Betaproteobacteria</taxon>
        <taxon>Burkholderiales</taxon>
        <taxon>Comamonadaceae</taxon>
        <taxon>Variovorax</taxon>
    </lineage>
</organism>
<keyword evidence="1" id="KW-0472">Membrane</keyword>
<dbReference type="Proteomes" id="UP001365846">
    <property type="component" value="Unassembled WGS sequence"/>
</dbReference>
<evidence type="ECO:0000313" key="3">
    <source>
        <dbReference type="Proteomes" id="UP001365846"/>
    </source>
</evidence>
<comment type="caution">
    <text evidence="2">The sequence shown here is derived from an EMBL/GenBank/DDBJ whole genome shotgun (WGS) entry which is preliminary data.</text>
</comment>